<feature type="signal peptide" evidence="1">
    <location>
        <begin position="1"/>
        <end position="19"/>
    </location>
</feature>
<dbReference type="EMBL" id="JANRMI010000001">
    <property type="protein sequence ID" value="MDG0814740.1"/>
    <property type="molecule type" value="Genomic_DNA"/>
</dbReference>
<evidence type="ECO:0000256" key="1">
    <source>
        <dbReference type="SAM" id="SignalP"/>
    </source>
</evidence>
<comment type="caution">
    <text evidence="2">The sequence shown here is derived from an EMBL/GenBank/DDBJ whole genome shotgun (WGS) entry which is preliminary data.</text>
</comment>
<gene>
    <name evidence="2" type="ORF">NWE73_00080</name>
</gene>
<reference evidence="2" key="1">
    <citation type="submission" date="2022-08" db="EMBL/GenBank/DDBJ databases">
        <title>Novel Bdellovibrio Species Isolated from Svalbard: Designation Bdellovibrio svalbardensis.</title>
        <authorList>
            <person name="Mitchell R.J."/>
            <person name="Choi S.Y."/>
        </authorList>
    </citation>
    <scope>NUCLEOTIDE SEQUENCE</scope>
    <source>
        <strain evidence="2">PAP01</strain>
    </source>
</reference>
<feature type="chain" id="PRO_5045407775" evidence="1">
    <location>
        <begin position="20"/>
        <end position="708"/>
    </location>
</feature>
<dbReference type="RefSeq" id="WP_277576226.1">
    <property type="nucleotide sequence ID" value="NZ_JANRMI010000001.1"/>
</dbReference>
<evidence type="ECO:0000313" key="2">
    <source>
        <dbReference type="EMBL" id="MDG0814740.1"/>
    </source>
</evidence>
<protein>
    <submittedName>
        <fullName evidence="2">Uncharacterized protein</fullName>
    </submittedName>
</protein>
<evidence type="ECO:0000313" key="3">
    <source>
        <dbReference type="Proteomes" id="UP001152321"/>
    </source>
</evidence>
<keyword evidence="3" id="KW-1185">Reference proteome</keyword>
<keyword evidence="1" id="KW-0732">Signal</keyword>
<proteinExistence type="predicted"/>
<organism evidence="2 3">
    <name type="scientific">Bdellovibrio svalbardensis</name>
    <dbReference type="NCBI Taxonomy" id="2972972"/>
    <lineage>
        <taxon>Bacteria</taxon>
        <taxon>Pseudomonadati</taxon>
        <taxon>Bdellovibrionota</taxon>
        <taxon>Bdellovibrionia</taxon>
        <taxon>Bdellovibrionales</taxon>
        <taxon>Pseudobdellovibrionaceae</taxon>
        <taxon>Bdellovibrio</taxon>
    </lineage>
</organism>
<dbReference type="Proteomes" id="UP001152321">
    <property type="component" value="Unassembled WGS sequence"/>
</dbReference>
<name>A0ABT6DD05_9BACT</name>
<sequence>MISYVVGISILLASSLGFAKSASPQAISSIERNWATSDKYSISEGGVRVTTQGRQRMIRLRGNVIPVATMTSGEIKSPHGKGVPKDLAAEMSKLMGIKVWKKEDRGSYIAYEAPVPNEARLIKLFVSKDQKNFKYSVASIRLAYMLPTYYEAELLQRQQIEGTQAVASLESHQNWNRLFKFFVSPAYAADGFSLADLTSGFNGNIPNVNLPNINIDSSAVNSVKGSLDGLNNTVGGIKGSVDGLASAGNNVAGAGNNIASSINNASSSVNNLAGEAHSIQGTIANSTETMRSSVSDINKTLQGFQDPKTFFKIGLASGFGYTLGSMLVQFATDGAASLVKKIFYEVTGQMDPATRERMTGRGQKAWDDLQKLSEKVAEIDKNVQLRLAVLTSLNGKDPLVVANELEDRRLLLESDIRKLQSVMDKSSDNASRMQCSSAIREMSQQVELLKQMQPILQSEQPRSQAELCAGFDRMYQQWANVELQMHNARSVLLNDMVSLATGAEKATQAANESLASDRKKRNECKDSKLDVVKDFISENDCKCGAATISQKCNYLCMEQQNYQDHEKSCLNMIAMSKTVDKDTDSLVESELIRQNTTMLEDSYAKLTKSYCVQGDTSGVCNGQDGSFSMIHSRMQNQFQQIQRACGSNSVVVATPRDILDGKRKAAALAASSQPIASASVANLPKPAEGGGFFSNFFGKIASFFKNLF</sequence>
<accession>A0ABT6DD05</accession>